<dbReference type="Pfam" id="PF00072">
    <property type="entry name" value="Response_reg"/>
    <property type="match status" value="1"/>
</dbReference>
<dbReference type="GO" id="GO:0000160">
    <property type="term" value="P:phosphorelay signal transduction system"/>
    <property type="evidence" value="ECO:0007669"/>
    <property type="project" value="InterPro"/>
</dbReference>
<keyword evidence="3 8" id="KW-0238">DNA-binding</keyword>
<organism evidence="8 9">
    <name type="scientific">Microvirga lupini</name>
    <dbReference type="NCBI Taxonomy" id="420324"/>
    <lineage>
        <taxon>Bacteria</taxon>
        <taxon>Pseudomonadati</taxon>
        <taxon>Pseudomonadota</taxon>
        <taxon>Alphaproteobacteria</taxon>
        <taxon>Hyphomicrobiales</taxon>
        <taxon>Methylobacteriaceae</taxon>
        <taxon>Microvirga</taxon>
    </lineage>
</organism>
<comment type="caution">
    <text evidence="8">The sequence shown here is derived from an EMBL/GenBank/DDBJ whole genome shotgun (WGS) entry which is preliminary data.</text>
</comment>
<dbReference type="InterPro" id="IPR058245">
    <property type="entry name" value="NreC/VraR/RcsB-like_REC"/>
</dbReference>
<accession>A0A7W4VQP7</accession>
<evidence type="ECO:0000256" key="3">
    <source>
        <dbReference type="ARBA" id="ARBA00023125"/>
    </source>
</evidence>
<dbReference type="EMBL" id="JACHWB010000011">
    <property type="protein sequence ID" value="MBB3021507.1"/>
    <property type="molecule type" value="Genomic_DNA"/>
</dbReference>
<dbReference type="SUPFAM" id="SSF52172">
    <property type="entry name" value="CheY-like"/>
    <property type="match status" value="1"/>
</dbReference>
<dbReference type="AlphaFoldDB" id="A0A7W4VQP7"/>
<keyword evidence="9" id="KW-1185">Reference proteome</keyword>
<protein>
    <submittedName>
        <fullName evidence="8">DNA-binding NarL/FixJ family response regulator</fullName>
    </submittedName>
</protein>
<dbReference type="PRINTS" id="PR00038">
    <property type="entry name" value="HTHLUXR"/>
</dbReference>
<keyword evidence="2" id="KW-0805">Transcription regulation</keyword>
<dbReference type="CDD" id="cd17535">
    <property type="entry name" value="REC_NarL-like"/>
    <property type="match status" value="1"/>
</dbReference>
<dbReference type="CDD" id="cd06170">
    <property type="entry name" value="LuxR_C_like"/>
    <property type="match status" value="1"/>
</dbReference>
<evidence type="ECO:0000256" key="2">
    <source>
        <dbReference type="ARBA" id="ARBA00023015"/>
    </source>
</evidence>
<dbReference type="Proteomes" id="UP000532010">
    <property type="component" value="Unassembled WGS sequence"/>
</dbReference>
<feature type="domain" description="Response regulatory" evidence="7">
    <location>
        <begin position="9"/>
        <end position="125"/>
    </location>
</feature>
<dbReference type="PROSITE" id="PS50043">
    <property type="entry name" value="HTH_LUXR_2"/>
    <property type="match status" value="1"/>
</dbReference>
<evidence type="ECO:0000256" key="1">
    <source>
        <dbReference type="ARBA" id="ARBA00022553"/>
    </source>
</evidence>
<evidence type="ECO:0000256" key="4">
    <source>
        <dbReference type="ARBA" id="ARBA00023163"/>
    </source>
</evidence>
<name>A0A7W4VQP7_9HYPH</name>
<sequence>MARSSTMTRILIADDHDVVRSGLRAILGDQPGWEVVAEAENGRQAVELAAETQPNVAILDYQLPLLNGVDATRQIRAFQPQTEVLIFTMHGSEPLIRELLEAGARGYLLKSDARRFLISAVETLARHQPYFTGRVSETLLSAYLANGHVTGDVLTSRERGVVQLIAEGRTNKEAAQLLGINLKTIETHRAAAMRKINAHTSADLVRYAIRNKMVDP</sequence>
<dbReference type="PANTHER" id="PTHR43214">
    <property type="entry name" value="TWO-COMPONENT RESPONSE REGULATOR"/>
    <property type="match status" value="1"/>
</dbReference>
<dbReference type="SMART" id="SM00448">
    <property type="entry name" value="REC"/>
    <property type="match status" value="1"/>
</dbReference>
<dbReference type="InterPro" id="IPR011006">
    <property type="entry name" value="CheY-like_superfamily"/>
</dbReference>
<evidence type="ECO:0000313" key="8">
    <source>
        <dbReference type="EMBL" id="MBB3021507.1"/>
    </source>
</evidence>
<feature type="domain" description="HTH luxR-type" evidence="6">
    <location>
        <begin position="147"/>
        <end position="212"/>
    </location>
</feature>
<keyword evidence="1 5" id="KW-0597">Phosphoprotein</keyword>
<evidence type="ECO:0000313" key="9">
    <source>
        <dbReference type="Proteomes" id="UP000532010"/>
    </source>
</evidence>
<dbReference type="PROSITE" id="PS50110">
    <property type="entry name" value="RESPONSE_REGULATORY"/>
    <property type="match status" value="1"/>
</dbReference>
<dbReference type="InterPro" id="IPR001789">
    <property type="entry name" value="Sig_transdc_resp-reg_receiver"/>
</dbReference>
<feature type="modified residue" description="4-aspartylphosphate" evidence="5">
    <location>
        <position position="60"/>
    </location>
</feature>
<dbReference type="Gene3D" id="3.40.50.2300">
    <property type="match status" value="1"/>
</dbReference>
<reference evidence="8 9" key="1">
    <citation type="submission" date="2020-08" db="EMBL/GenBank/DDBJ databases">
        <title>The Agave Microbiome: Exploring the role of microbial communities in plant adaptations to desert environments.</title>
        <authorList>
            <person name="Partida-Martinez L.P."/>
        </authorList>
    </citation>
    <scope>NUCLEOTIDE SEQUENCE [LARGE SCALE GENOMIC DNA]</scope>
    <source>
        <strain evidence="8 9">AT3.9</strain>
    </source>
</reference>
<gene>
    <name evidence="8" type="ORF">FHR70_004608</name>
</gene>
<dbReference type="GO" id="GO:0006355">
    <property type="term" value="P:regulation of DNA-templated transcription"/>
    <property type="evidence" value="ECO:0007669"/>
    <property type="project" value="InterPro"/>
</dbReference>
<proteinExistence type="predicted"/>
<evidence type="ECO:0000256" key="5">
    <source>
        <dbReference type="PROSITE-ProRule" id="PRU00169"/>
    </source>
</evidence>
<evidence type="ECO:0000259" key="6">
    <source>
        <dbReference type="PROSITE" id="PS50043"/>
    </source>
</evidence>
<evidence type="ECO:0000259" key="7">
    <source>
        <dbReference type="PROSITE" id="PS50110"/>
    </source>
</evidence>
<dbReference type="SMART" id="SM00421">
    <property type="entry name" value="HTH_LUXR"/>
    <property type="match status" value="1"/>
</dbReference>
<dbReference type="Pfam" id="PF00196">
    <property type="entry name" value="GerE"/>
    <property type="match status" value="1"/>
</dbReference>
<dbReference type="PANTHER" id="PTHR43214:SF41">
    <property type="entry name" value="NITRATE_NITRITE RESPONSE REGULATOR PROTEIN NARP"/>
    <property type="match status" value="1"/>
</dbReference>
<dbReference type="InterPro" id="IPR016032">
    <property type="entry name" value="Sig_transdc_resp-reg_C-effctor"/>
</dbReference>
<dbReference type="SUPFAM" id="SSF46894">
    <property type="entry name" value="C-terminal effector domain of the bipartite response regulators"/>
    <property type="match status" value="1"/>
</dbReference>
<dbReference type="InterPro" id="IPR039420">
    <property type="entry name" value="WalR-like"/>
</dbReference>
<dbReference type="GO" id="GO:0003677">
    <property type="term" value="F:DNA binding"/>
    <property type="evidence" value="ECO:0007669"/>
    <property type="project" value="UniProtKB-KW"/>
</dbReference>
<keyword evidence="4" id="KW-0804">Transcription</keyword>
<dbReference type="InterPro" id="IPR000792">
    <property type="entry name" value="Tscrpt_reg_LuxR_C"/>
</dbReference>